<dbReference type="EMBL" id="MK500459">
    <property type="protein sequence ID" value="QBK90055.1"/>
    <property type="molecule type" value="Genomic_DNA"/>
</dbReference>
<keyword evidence="1" id="KW-0472">Membrane</keyword>
<gene>
    <name evidence="2" type="ORF">LCPAC101_03400</name>
</gene>
<evidence type="ECO:0000313" key="2">
    <source>
        <dbReference type="EMBL" id="QBK90055.1"/>
    </source>
</evidence>
<protein>
    <recommendedName>
        <fullName evidence="3">Transmembrane protein</fullName>
    </recommendedName>
</protein>
<name>A0A481Z3F5_9VIRU</name>
<feature type="transmembrane region" description="Helical" evidence="1">
    <location>
        <begin position="562"/>
        <end position="586"/>
    </location>
</feature>
<evidence type="ECO:0008006" key="3">
    <source>
        <dbReference type="Google" id="ProtNLM"/>
    </source>
</evidence>
<keyword evidence="1" id="KW-1133">Transmembrane helix</keyword>
<sequence>MTLKYIILFIFIQLTYSISITNIYKSPILNTNNIDIAHNPVNSQSNILWQDHSNNLWISFINYGTKNTSSIKIISEKIKKGSHQVLSFDPFLYPNYNQDNPMIMAYLTESENSDFYHINIETSYNGGYNWIETGNESSVVYSNITPIPKINKYTKLVFQIDRPYQTNNTRHWLLCYETNNGIDYDIGCYVSYYVDTWDFVSIDKPKSICRDIIIAPVWSGNFNLMIYCSDDNITYVQRNYVVNIMSFTIPPAVSVAPIPDTNIIVGSDIYSGRNIYYRTLTNKYVLASSGGIALGTNADFNYTDYTLSSTNDERYILDLKDNNNFIYIDYTKTNSSISLYNTNNDLETFTLAYEKKLLIDDDENLFDISLTSNYDSKNTNIYCIFSIYTNEDEVRFIIWTLDWSNLIVNDAILVLDKVIIPPPSDEYLFESDAILYGDIIINSTLTISTDSNIVVDGNIKFTNHSVIYMTESSTITIKNNVTFAGTIHLPSYNTSKVDDVITIVSYNTSTGKFDNVIFEGEGDTCTEFNLEDGHPDLQYTSSSLQIIISPCSQYKEEENFNIIIFIILATCSTLFLAFVIIVYVKFKDKIFIYRKKTKNARFDLQESNYPDYGSNDEYDTT</sequence>
<accession>A0A481Z3F5</accession>
<proteinExistence type="predicted"/>
<keyword evidence="1" id="KW-0812">Transmembrane</keyword>
<reference evidence="2" key="1">
    <citation type="journal article" date="2019" name="MBio">
        <title>Virus Genomes from Deep Sea Sediments Expand the Ocean Megavirome and Support Independent Origins of Viral Gigantism.</title>
        <authorList>
            <person name="Backstrom D."/>
            <person name="Yutin N."/>
            <person name="Jorgensen S.L."/>
            <person name="Dharamshi J."/>
            <person name="Homa F."/>
            <person name="Zaremba-Niedwiedzka K."/>
            <person name="Spang A."/>
            <person name="Wolf Y.I."/>
            <person name="Koonin E.V."/>
            <person name="Ettema T.J."/>
        </authorList>
    </citation>
    <scope>NUCLEOTIDE SEQUENCE</scope>
</reference>
<evidence type="ECO:0000256" key="1">
    <source>
        <dbReference type="SAM" id="Phobius"/>
    </source>
</evidence>
<organism evidence="2">
    <name type="scientific">Pithovirus LCPAC101</name>
    <dbReference type="NCBI Taxonomy" id="2506586"/>
    <lineage>
        <taxon>Viruses</taxon>
        <taxon>Pithoviruses</taxon>
    </lineage>
</organism>